<protein>
    <submittedName>
        <fullName evidence="1">Uncharacterized protein</fullName>
    </submittedName>
</protein>
<name>X1BA07_9ZZZZ</name>
<proteinExistence type="predicted"/>
<dbReference type="AlphaFoldDB" id="X1BA07"/>
<sequence>NPQSFGAHLEGEDMSTPVASDWSEVAVPKKYVDARISITDQAMQASKGNEAAWVASRLKEEQGLMQEFMQKFSEVWYGTGSGALARVNGAPGAVTFVVDDDQTVGANNTFGLRYIRQNMLLSASANLNNFVMERNFHGTVEGTTAATFTVTVDDPNDLEFIIPMLLRNPQSFGAHLEGEDMSTPVASDWSEVAVPKKYVDARISITDQAMQASKGNEAAWVASRLKEEQGLMQEFMQKFSEVWYGTGSGALARVNGAPGAVTFVVDDDQTVGANNTFGLRYIRQNMLLSASANLNNFVMERNFHGTVEGTTAATFTVTVDDPNDLEFIIPMLLRNPQSFGAHLEGEDMSTPVASDWSEVAVPK</sequence>
<feature type="non-terminal residue" evidence="1">
    <location>
        <position position="363"/>
    </location>
</feature>
<accession>X1BA07</accession>
<feature type="non-terminal residue" evidence="1">
    <location>
        <position position="1"/>
    </location>
</feature>
<evidence type="ECO:0000313" key="1">
    <source>
        <dbReference type="EMBL" id="GAG78102.1"/>
    </source>
</evidence>
<gene>
    <name evidence="1" type="ORF">S01H4_21166</name>
</gene>
<reference evidence="1" key="1">
    <citation type="journal article" date="2014" name="Front. Microbiol.">
        <title>High frequency of phylogenetically diverse reductive dehalogenase-homologous genes in deep subseafloor sedimentary metagenomes.</title>
        <authorList>
            <person name="Kawai M."/>
            <person name="Futagami T."/>
            <person name="Toyoda A."/>
            <person name="Takaki Y."/>
            <person name="Nishi S."/>
            <person name="Hori S."/>
            <person name="Arai W."/>
            <person name="Tsubouchi T."/>
            <person name="Morono Y."/>
            <person name="Uchiyama I."/>
            <person name="Ito T."/>
            <person name="Fujiyama A."/>
            <person name="Inagaki F."/>
            <person name="Takami H."/>
        </authorList>
    </citation>
    <scope>NUCLEOTIDE SEQUENCE</scope>
    <source>
        <strain evidence="1">Expedition CK06-06</strain>
    </source>
</reference>
<dbReference type="EMBL" id="BART01009568">
    <property type="protein sequence ID" value="GAG78102.1"/>
    <property type="molecule type" value="Genomic_DNA"/>
</dbReference>
<comment type="caution">
    <text evidence="1">The sequence shown here is derived from an EMBL/GenBank/DDBJ whole genome shotgun (WGS) entry which is preliminary data.</text>
</comment>
<organism evidence="1">
    <name type="scientific">marine sediment metagenome</name>
    <dbReference type="NCBI Taxonomy" id="412755"/>
    <lineage>
        <taxon>unclassified sequences</taxon>
        <taxon>metagenomes</taxon>
        <taxon>ecological metagenomes</taxon>
    </lineage>
</organism>